<evidence type="ECO:0000256" key="7">
    <source>
        <dbReference type="ARBA" id="ARBA00023157"/>
    </source>
</evidence>
<keyword evidence="9" id="KW-0732">Signal</keyword>
<feature type="domain" description="Lipase" evidence="10">
    <location>
        <begin position="46"/>
        <end position="342"/>
    </location>
</feature>
<dbReference type="EnsemblMetazoa" id="XM_003424986">
    <property type="protein sequence ID" value="XP_003425034"/>
    <property type="gene ID" value="LOC100679637"/>
</dbReference>
<dbReference type="SUPFAM" id="SSF53474">
    <property type="entry name" value="alpha/beta-Hydrolases"/>
    <property type="match status" value="1"/>
</dbReference>
<evidence type="ECO:0000256" key="6">
    <source>
        <dbReference type="ARBA" id="ARBA00022801"/>
    </source>
</evidence>
<feature type="chain" id="PRO_5029835627" description="phospholipase A1" evidence="9">
    <location>
        <begin position="20"/>
        <end position="397"/>
    </location>
</feature>
<dbReference type="Gene3D" id="3.40.50.1820">
    <property type="entry name" value="alpha/beta hydrolase"/>
    <property type="match status" value="1"/>
</dbReference>
<proteinExistence type="inferred from homology"/>
<dbReference type="GO" id="GO:0016042">
    <property type="term" value="P:lipid catabolic process"/>
    <property type="evidence" value="ECO:0007669"/>
    <property type="project" value="TreeGrafter"/>
</dbReference>
<dbReference type="KEGG" id="nvi:100679637"/>
<dbReference type="PANTHER" id="PTHR11610:SF178">
    <property type="entry name" value="LIPASE MEMBER H-A-LIKE PROTEIN"/>
    <property type="match status" value="1"/>
</dbReference>
<dbReference type="OrthoDB" id="199913at2759"/>
<dbReference type="PRINTS" id="PR00821">
    <property type="entry name" value="TAGLIPASE"/>
</dbReference>
<dbReference type="SMR" id="A0A7M7GE56"/>
<dbReference type="AlphaFoldDB" id="A0A7M7GE56"/>
<dbReference type="PANTHER" id="PTHR11610">
    <property type="entry name" value="LIPASE"/>
    <property type="match status" value="1"/>
</dbReference>
<accession>A0A7M7GE56</accession>
<comment type="subcellular location">
    <subcellularLocation>
        <location evidence="2">Secreted</location>
    </subcellularLocation>
</comment>
<name>A0A7M7GE56_NASVI</name>
<evidence type="ECO:0000256" key="1">
    <source>
        <dbReference type="ARBA" id="ARBA00000111"/>
    </source>
</evidence>
<sequence>MNTLFIALFNVSFFYFVSTKETPVNLSCAELKKKIVGSVMNGFSSKPTYDGTDFYLANKNGEDAIQIGPNGWSGLETDGFDSSRKTCFIIHGFKDHHQRGWIKKLQKGLHNAINYNLIIIDWSKGSESWNYVEAVHNTYKVAQGIVKFLDSMQKEVSILNNFTENESWKNLYFIGHSLGAQIAGQAGHLIKSSSNFKMERITGLDPARPCFQSVDPIFKLDYSDADFVDVIHTQTGNDEDVSGIGVQERSGHVDFYVNGGIIQPECETKLMAIQKMLCSHNLAYRFFTETVYDSKTNNCKLMGYKWDGSYKEALQILDEVDKGNSCADCMEMGINAVNHKIESGRYLVFTSVSRPYCPLKTGDKSLLTKELQKLNATTKLFPNLPSIRKILYGNWFD</sequence>
<comment type="catalytic activity">
    <reaction evidence="1">
        <text>a 1,2-diacyl-sn-glycero-3-phosphocholine + H2O = a 2-acyl-sn-glycero-3-phosphocholine + a fatty acid + H(+)</text>
        <dbReference type="Rhea" id="RHEA:18689"/>
        <dbReference type="ChEBI" id="CHEBI:15377"/>
        <dbReference type="ChEBI" id="CHEBI:15378"/>
        <dbReference type="ChEBI" id="CHEBI:28868"/>
        <dbReference type="ChEBI" id="CHEBI:57643"/>
        <dbReference type="ChEBI" id="CHEBI:57875"/>
        <dbReference type="EC" id="3.1.1.32"/>
    </reaction>
</comment>
<evidence type="ECO:0000256" key="5">
    <source>
        <dbReference type="ARBA" id="ARBA00022525"/>
    </source>
</evidence>
<keyword evidence="5" id="KW-0964">Secreted</keyword>
<protein>
    <recommendedName>
        <fullName evidence="4">phospholipase A1</fullName>
        <ecNumber evidence="4">3.1.1.32</ecNumber>
    </recommendedName>
</protein>
<dbReference type="Pfam" id="PF00151">
    <property type="entry name" value="Lipase"/>
    <property type="match status" value="1"/>
</dbReference>
<evidence type="ECO:0000259" key="10">
    <source>
        <dbReference type="Pfam" id="PF00151"/>
    </source>
</evidence>
<evidence type="ECO:0000256" key="3">
    <source>
        <dbReference type="ARBA" id="ARBA00010701"/>
    </source>
</evidence>
<organism evidence="11 12">
    <name type="scientific">Nasonia vitripennis</name>
    <name type="common">Parasitic wasp</name>
    <dbReference type="NCBI Taxonomy" id="7425"/>
    <lineage>
        <taxon>Eukaryota</taxon>
        <taxon>Metazoa</taxon>
        <taxon>Ecdysozoa</taxon>
        <taxon>Arthropoda</taxon>
        <taxon>Hexapoda</taxon>
        <taxon>Insecta</taxon>
        <taxon>Pterygota</taxon>
        <taxon>Neoptera</taxon>
        <taxon>Endopterygota</taxon>
        <taxon>Hymenoptera</taxon>
        <taxon>Apocrita</taxon>
        <taxon>Proctotrupomorpha</taxon>
        <taxon>Chalcidoidea</taxon>
        <taxon>Pteromalidae</taxon>
        <taxon>Pteromalinae</taxon>
        <taxon>Nasonia</taxon>
    </lineage>
</organism>
<feature type="signal peptide" evidence="9">
    <location>
        <begin position="1"/>
        <end position="19"/>
    </location>
</feature>
<evidence type="ECO:0000313" key="12">
    <source>
        <dbReference type="Proteomes" id="UP000002358"/>
    </source>
</evidence>
<keyword evidence="7" id="KW-1015">Disulfide bond</keyword>
<evidence type="ECO:0000313" key="11">
    <source>
        <dbReference type="EnsemblMetazoa" id="XP_003425034"/>
    </source>
</evidence>
<reference evidence="11" key="1">
    <citation type="submission" date="2021-01" db="UniProtKB">
        <authorList>
            <consortium name="EnsemblMetazoa"/>
        </authorList>
    </citation>
    <scope>IDENTIFICATION</scope>
</reference>
<evidence type="ECO:0000256" key="4">
    <source>
        <dbReference type="ARBA" id="ARBA00013179"/>
    </source>
</evidence>
<dbReference type="Proteomes" id="UP000002358">
    <property type="component" value="Chromosome 1"/>
</dbReference>
<dbReference type="EC" id="3.1.1.32" evidence="4"/>
<dbReference type="RefSeq" id="XP_003425034.3">
    <property type="nucleotide sequence ID" value="XM_003424986.4"/>
</dbReference>
<dbReference type="InterPro" id="IPR000734">
    <property type="entry name" value="TAG_lipase"/>
</dbReference>
<comment type="similarity">
    <text evidence="3 8">Belongs to the AB hydrolase superfamily. Lipase family.</text>
</comment>
<dbReference type="InParanoid" id="A0A7M7GE56"/>
<evidence type="ECO:0000256" key="2">
    <source>
        <dbReference type="ARBA" id="ARBA00004613"/>
    </source>
</evidence>
<dbReference type="InterPro" id="IPR013818">
    <property type="entry name" value="Lipase"/>
</dbReference>
<dbReference type="GO" id="GO:0005615">
    <property type="term" value="C:extracellular space"/>
    <property type="evidence" value="ECO:0007669"/>
    <property type="project" value="TreeGrafter"/>
</dbReference>
<dbReference type="InterPro" id="IPR029058">
    <property type="entry name" value="AB_hydrolase_fold"/>
</dbReference>
<dbReference type="GeneID" id="100679637"/>
<keyword evidence="6" id="KW-0378">Hydrolase</keyword>
<keyword evidence="12" id="KW-1185">Reference proteome</keyword>
<evidence type="ECO:0000256" key="8">
    <source>
        <dbReference type="RuleBase" id="RU004262"/>
    </source>
</evidence>
<evidence type="ECO:0000256" key="9">
    <source>
        <dbReference type="SAM" id="SignalP"/>
    </source>
</evidence>
<dbReference type="GO" id="GO:0008970">
    <property type="term" value="F:phospholipase A1 activity"/>
    <property type="evidence" value="ECO:0007669"/>
    <property type="project" value="UniProtKB-EC"/>
</dbReference>